<dbReference type="Proteomes" id="UP001596333">
    <property type="component" value="Unassembled WGS sequence"/>
</dbReference>
<name>A0ABD5UL07_9EURY</name>
<comment type="caution">
    <text evidence="1">The sequence shown here is derived from an EMBL/GenBank/DDBJ whole genome shotgun (WGS) entry which is preliminary data.</text>
</comment>
<keyword evidence="2" id="KW-1185">Reference proteome</keyword>
<sequence>MYAGYPDSGFLSWTVRPPLWNHKGAFHRVLSRFVGLESPVRTVADGDRIGGFIAYHTPGHNPGHMVYLHESRYMGALGDLVRTKTDALLPPFWFDSYDLDALRTSVRELVERAPAFAFACPGHGKPLLAGNEALHALAARI</sequence>
<dbReference type="EMBL" id="JBHSXI010000014">
    <property type="protein sequence ID" value="MFC6889968.1"/>
    <property type="molecule type" value="Genomic_DNA"/>
</dbReference>
<accession>A0ABD5UL07</accession>
<reference evidence="1 2" key="1">
    <citation type="journal article" date="2019" name="Int. J. Syst. Evol. Microbiol.">
        <title>The Global Catalogue of Microorganisms (GCM) 10K type strain sequencing project: providing services to taxonomists for standard genome sequencing and annotation.</title>
        <authorList>
            <consortium name="The Broad Institute Genomics Platform"/>
            <consortium name="The Broad Institute Genome Sequencing Center for Infectious Disease"/>
            <person name="Wu L."/>
            <person name="Ma J."/>
        </authorList>
    </citation>
    <scope>NUCLEOTIDE SEQUENCE [LARGE SCALE GENOMIC DNA]</scope>
    <source>
        <strain evidence="1 2">Y73</strain>
    </source>
</reference>
<organism evidence="1 2">
    <name type="scientific">Halorubrum trueperi</name>
    <dbReference type="NCBI Taxonomy" id="2004704"/>
    <lineage>
        <taxon>Archaea</taxon>
        <taxon>Methanobacteriati</taxon>
        <taxon>Methanobacteriota</taxon>
        <taxon>Stenosarchaea group</taxon>
        <taxon>Halobacteria</taxon>
        <taxon>Halobacteriales</taxon>
        <taxon>Haloferacaceae</taxon>
        <taxon>Halorubrum</taxon>
    </lineage>
</organism>
<evidence type="ECO:0000313" key="2">
    <source>
        <dbReference type="Proteomes" id="UP001596333"/>
    </source>
</evidence>
<dbReference type="Gene3D" id="3.60.15.10">
    <property type="entry name" value="Ribonuclease Z/Hydroxyacylglutathione hydrolase-like"/>
    <property type="match status" value="1"/>
</dbReference>
<dbReference type="SUPFAM" id="SSF56281">
    <property type="entry name" value="Metallo-hydrolase/oxidoreductase"/>
    <property type="match status" value="1"/>
</dbReference>
<dbReference type="RefSeq" id="WP_379769352.1">
    <property type="nucleotide sequence ID" value="NZ_JBHSXI010000014.1"/>
</dbReference>
<gene>
    <name evidence="1" type="ORF">ACFQEY_13230</name>
</gene>
<evidence type="ECO:0000313" key="1">
    <source>
        <dbReference type="EMBL" id="MFC6889968.1"/>
    </source>
</evidence>
<dbReference type="AlphaFoldDB" id="A0ABD5UL07"/>
<protein>
    <recommendedName>
        <fullName evidence="3">MBL fold metallo-hydrolase</fullName>
    </recommendedName>
</protein>
<proteinExistence type="predicted"/>
<evidence type="ECO:0008006" key="3">
    <source>
        <dbReference type="Google" id="ProtNLM"/>
    </source>
</evidence>
<dbReference type="InterPro" id="IPR036866">
    <property type="entry name" value="RibonucZ/Hydroxyglut_hydro"/>
</dbReference>